<evidence type="ECO:0000256" key="1">
    <source>
        <dbReference type="SAM" id="Phobius"/>
    </source>
</evidence>
<organism evidence="2 3">
    <name type="scientific">Paxillus rubicundulus Ve08.2h10</name>
    <dbReference type="NCBI Taxonomy" id="930991"/>
    <lineage>
        <taxon>Eukaryota</taxon>
        <taxon>Fungi</taxon>
        <taxon>Dikarya</taxon>
        <taxon>Basidiomycota</taxon>
        <taxon>Agaricomycotina</taxon>
        <taxon>Agaricomycetes</taxon>
        <taxon>Agaricomycetidae</taxon>
        <taxon>Boletales</taxon>
        <taxon>Paxilineae</taxon>
        <taxon>Paxillaceae</taxon>
        <taxon>Paxillus</taxon>
    </lineage>
</organism>
<sequence>MVLPMRYLQYLFWTFLMYLGLVYELLLTLDLLHRRCNRVPGIQYSIHAWAGGQHDAVLKILVRHEALAGCTRKLNRMFTTQALIMIADNRLQQV</sequence>
<keyword evidence="1" id="KW-1133">Transmembrane helix</keyword>
<keyword evidence="1" id="KW-0812">Transmembrane</keyword>
<protein>
    <submittedName>
        <fullName evidence="2">Uncharacterized protein</fullName>
    </submittedName>
</protein>
<dbReference type="HOGENOM" id="CLU_2386859_0_0_1"/>
<reference evidence="2 3" key="1">
    <citation type="submission" date="2014-04" db="EMBL/GenBank/DDBJ databases">
        <authorList>
            <consortium name="DOE Joint Genome Institute"/>
            <person name="Kuo A."/>
            <person name="Kohler A."/>
            <person name="Jargeat P."/>
            <person name="Nagy L.G."/>
            <person name="Floudas D."/>
            <person name="Copeland A."/>
            <person name="Barry K.W."/>
            <person name="Cichocki N."/>
            <person name="Veneault-Fourrey C."/>
            <person name="LaButti K."/>
            <person name="Lindquist E.A."/>
            <person name="Lipzen A."/>
            <person name="Lundell T."/>
            <person name="Morin E."/>
            <person name="Murat C."/>
            <person name="Sun H."/>
            <person name="Tunlid A."/>
            <person name="Henrissat B."/>
            <person name="Grigoriev I.V."/>
            <person name="Hibbett D.S."/>
            <person name="Martin F."/>
            <person name="Nordberg H.P."/>
            <person name="Cantor M.N."/>
            <person name="Hua S.X."/>
        </authorList>
    </citation>
    <scope>NUCLEOTIDE SEQUENCE [LARGE SCALE GENOMIC DNA]</scope>
    <source>
        <strain evidence="2 3">Ve08.2h10</strain>
    </source>
</reference>
<dbReference type="Proteomes" id="UP000054538">
    <property type="component" value="Unassembled WGS sequence"/>
</dbReference>
<proteinExistence type="predicted"/>
<dbReference type="InParanoid" id="A0A0D0DUN2"/>
<accession>A0A0D0DUN2</accession>
<dbReference type="AlphaFoldDB" id="A0A0D0DUN2"/>
<gene>
    <name evidence="2" type="ORF">PAXRUDRAFT_725301</name>
</gene>
<reference evidence="3" key="2">
    <citation type="submission" date="2015-01" db="EMBL/GenBank/DDBJ databases">
        <title>Evolutionary Origins and Diversification of the Mycorrhizal Mutualists.</title>
        <authorList>
            <consortium name="DOE Joint Genome Institute"/>
            <consortium name="Mycorrhizal Genomics Consortium"/>
            <person name="Kohler A."/>
            <person name="Kuo A."/>
            <person name="Nagy L.G."/>
            <person name="Floudas D."/>
            <person name="Copeland A."/>
            <person name="Barry K.W."/>
            <person name="Cichocki N."/>
            <person name="Veneault-Fourrey C."/>
            <person name="LaButti K."/>
            <person name="Lindquist E.A."/>
            <person name="Lipzen A."/>
            <person name="Lundell T."/>
            <person name="Morin E."/>
            <person name="Murat C."/>
            <person name="Riley R."/>
            <person name="Ohm R."/>
            <person name="Sun H."/>
            <person name="Tunlid A."/>
            <person name="Henrissat B."/>
            <person name="Grigoriev I.V."/>
            <person name="Hibbett D.S."/>
            <person name="Martin F."/>
        </authorList>
    </citation>
    <scope>NUCLEOTIDE SEQUENCE [LARGE SCALE GENOMIC DNA]</scope>
    <source>
        <strain evidence="3">Ve08.2h10</strain>
    </source>
</reference>
<feature type="transmembrane region" description="Helical" evidence="1">
    <location>
        <begin position="12"/>
        <end position="32"/>
    </location>
</feature>
<keyword evidence="3" id="KW-1185">Reference proteome</keyword>
<evidence type="ECO:0000313" key="2">
    <source>
        <dbReference type="EMBL" id="KIK98113.1"/>
    </source>
</evidence>
<dbReference type="EMBL" id="KN824906">
    <property type="protein sequence ID" value="KIK98113.1"/>
    <property type="molecule type" value="Genomic_DNA"/>
</dbReference>
<evidence type="ECO:0000313" key="3">
    <source>
        <dbReference type="Proteomes" id="UP000054538"/>
    </source>
</evidence>
<name>A0A0D0DUN2_9AGAM</name>
<keyword evidence="1" id="KW-0472">Membrane</keyword>